<feature type="signal peptide" evidence="2">
    <location>
        <begin position="1"/>
        <end position="20"/>
    </location>
</feature>
<gene>
    <name evidence="4" type="ORF">NW766_007210</name>
</gene>
<keyword evidence="5" id="KW-1185">Reference proteome</keyword>
<comment type="caution">
    <text evidence="4">The sequence shown here is derived from an EMBL/GenBank/DDBJ whole genome shotgun (WGS) entry which is preliminary data.</text>
</comment>
<evidence type="ECO:0000256" key="2">
    <source>
        <dbReference type="SAM" id="SignalP"/>
    </source>
</evidence>
<protein>
    <recommendedName>
        <fullName evidence="3">Apple domain-containing protein</fullName>
    </recommendedName>
</protein>
<reference evidence="4" key="1">
    <citation type="submission" date="2022-10" db="EMBL/GenBank/DDBJ databases">
        <title>Fusarium specimens isolated from Avocado Roots.</title>
        <authorList>
            <person name="Stajich J."/>
            <person name="Roper C."/>
            <person name="Heimlech-Rivalta G."/>
        </authorList>
    </citation>
    <scope>NUCLEOTIDE SEQUENCE</scope>
    <source>
        <strain evidence="4">CF00143</strain>
    </source>
</reference>
<proteinExistence type="predicted"/>
<feature type="domain" description="Apple" evidence="3">
    <location>
        <begin position="131"/>
        <end position="199"/>
    </location>
</feature>
<name>A0A9W8PPM9_9HYPO</name>
<dbReference type="AlphaFoldDB" id="A0A9W8PPM9"/>
<dbReference type="OrthoDB" id="10511205at2759"/>
<dbReference type="Proteomes" id="UP001152130">
    <property type="component" value="Unassembled WGS sequence"/>
</dbReference>
<dbReference type="InterPro" id="IPR006583">
    <property type="entry name" value="PAN-3_domain"/>
</dbReference>
<dbReference type="InterPro" id="IPR003609">
    <property type="entry name" value="Pan_app"/>
</dbReference>
<evidence type="ECO:0000256" key="1">
    <source>
        <dbReference type="SAM" id="MobiDB-lite"/>
    </source>
</evidence>
<evidence type="ECO:0000313" key="4">
    <source>
        <dbReference type="EMBL" id="KAJ4011910.1"/>
    </source>
</evidence>
<organism evidence="4 5">
    <name type="scientific">Fusarium irregulare</name>
    <dbReference type="NCBI Taxonomy" id="2494466"/>
    <lineage>
        <taxon>Eukaryota</taxon>
        <taxon>Fungi</taxon>
        <taxon>Dikarya</taxon>
        <taxon>Ascomycota</taxon>
        <taxon>Pezizomycotina</taxon>
        <taxon>Sordariomycetes</taxon>
        <taxon>Hypocreomycetidae</taxon>
        <taxon>Hypocreales</taxon>
        <taxon>Nectriaceae</taxon>
        <taxon>Fusarium</taxon>
        <taxon>Fusarium incarnatum-equiseti species complex</taxon>
    </lineage>
</organism>
<dbReference type="Pfam" id="PF08277">
    <property type="entry name" value="PAN_3"/>
    <property type="match status" value="1"/>
</dbReference>
<dbReference type="EMBL" id="JAPDHF010000010">
    <property type="protein sequence ID" value="KAJ4011910.1"/>
    <property type="molecule type" value="Genomic_DNA"/>
</dbReference>
<dbReference type="PROSITE" id="PS50948">
    <property type="entry name" value="PAN"/>
    <property type="match status" value="1"/>
</dbReference>
<keyword evidence="2" id="KW-0732">Signal</keyword>
<sequence length="209" mass="21462">MSRQFVRSLILAAVLGTANAGPCKPFGTTTAVSMETSTDIVSTIETSTGVVSPVETESVLFSSATDALASTTDETITTTIDIATTTETSSMSNSETETPTTTTAGDTSTTTEATTTASATSTCTPPEGIVCGRQGYRITSNGYVGLGSSGTVAECMQSCLDASGCVIAVFEQDSVCELWSEIPGLDGSESSLKWYQPACFCIDDAAPTN</sequence>
<evidence type="ECO:0000313" key="5">
    <source>
        <dbReference type="Proteomes" id="UP001152130"/>
    </source>
</evidence>
<accession>A0A9W8PPM9</accession>
<feature type="region of interest" description="Disordered" evidence="1">
    <location>
        <begin position="83"/>
        <end position="121"/>
    </location>
</feature>
<evidence type="ECO:0000259" key="3">
    <source>
        <dbReference type="PROSITE" id="PS50948"/>
    </source>
</evidence>
<feature type="chain" id="PRO_5040776734" description="Apple domain-containing protein" evidence="2">
    <location>
        <begin position="21"/>
        <end position="209"/>
    </location>
</feature>